<dbReference type="Proteomes" id="UP001218188">
    <property type="component" value="Unassembled WGS sequence"/>
</dbReference>
<evidence type="ECO:0000313" key="2">
    <source>
        <dbReference type="EMBL" id="KAJ7036530.1"/>
    </source>
</evidence>
<feature type="compositionally biased region" description="Gly residues" evidence="1">
    <location>
        <begin position="246"/>
        <end position="259"/>
    </location>
</feature>
<accession>A0AAD6X5Q8</accession>
<feature type="compositionally biased region" description="Low complexity" evidence="1">
    <location>
        <begin position="17"/>
        <end position="32"/>
    </location>
</feature>
<organism evidence="2 3">
    <name type="scientific">Mycena alexandri</name>
    <dbReference type="NCBI Taxonomy" id="1745969"/>
    <lineage>
        <taxon>Eukaryota</taxon>
        <taxon>Fungi</taxon>
        <taxon>Dikarya</taxon>
        <taxon>Basidiomycota</taxon>
        <taxon>Agaricomycotina</taxon>
        <taxon>Agaricomycetes</taxon>
        <taxon>Agaricomycetidae</taxon>
        <taxon>Agaricales</taxon>
        <taxon>Marasmiineae</taxon>
        <taxon>Mycenaceae</taxon>
        <taxon>Mycena</taxon>
    </lineage>
</organism>
<feature type="compositionally biased region" description="Low complexity" evidence="1">
    <location>
        <begin position="80"/>
        <end position="92"/>
    </location>
</feature>
<sequence>MYYAQQHQALMMQHRIAAQQQQQQQAQQGAPQQQPPPQQQNGRSTPRPGMNNAQANAVAAMAASRGSPLVPNQRTATRSPAGQNPGQPQNPQMAAHNHPPPQLNFSYHTPPHLRPNAANGNAPSPRPPQALPPHLAATQQQRASPSPVPSGNPAPPAVEGGQPGGGMPPQQPPPQPSQPQQYQMYYPNVFMQSGGGRMPNGYPVSGAWPMMVPGRAGANGHGPGMPMQPIMPGGQQHPLQHHQVPVGGGGKGQPGLPGR</sequence>
<feature type="region of interest" description="Disordered" evidence="1">
    <location>
        <begin position="13"/>
        <end position="181"/>
    </location>
</feature>
<protein>
    <submittedName>
        <fullName evidence="2">Uncharacterized protein</fullName>
    </submittedName>
</protein>
<name>A0AAD6X5Q8_9AGAR</name>
<feature type="compositionally biased region" description="Low complexity" evidence="1">
    <location>
        <begin position="51"/>
        <end position="63"/>
    </location>
</feature>
<evidence type="ECO:0000313" key="3">
    <source>
        <dbReference type="Proteomes" id="UP001218188"/>
    </source>
</evidence>
<keyword evidence="3" id="KW-1185">Reference proteome</keyword>
<dbReference type="EMBL" id="JARJCM010000042">
    <property type="protein sequence ID" value="KAJ7036530.1"/>
    <property type="molecule type" value="Genomic_DNA"/>
</dbReference>
<evidence type="ECO:0000256" key="1">
    <source>
        <dbReference type="SAM" id="MobiDB-lite"/>
    </source>
</evidence>
<feature type="compositionally biased region" description="Low complexity" evidence="1">
    <location>
        <begin position="224"/>
        <end position="245"/>
    </location>
</feature>
<feature type="compositionally biased region" description="Low complexity" evidence="1">
    <location>
        <begin position="132"/>
        <end position="145"/>
    </location>
</feature>
<reference evidence="2" key="1">
    <citation type="submission" date="2023-03" db="EMBL/GenBank/DDBJ databases">
        <title>Massive genome expansion in bonnet fungi (Mycena s.s.) driven by repeated elements and novel gene families across ecological guilds.</title>
        <authorList>
            <consortium name="Lawrence Berkeley National Laboratory"/>
            <person name="Harder C.B."/>
            <person name="Miyauchi S."/>
            <person name="Viragh M."/>
            <person name="Kuo A."/>
            <person name="Thoen E."/>
            <person name="Andreopoulos B."/>
            <person name="Lu D."/>
            <person name="Skrede I."/>
            <person name="Drula E."/>
            <person name="Henrissat B."/>
            <person name="Morin E."/>
            <person name="Kohler A."/>
            <person name="Barry K."/>
            <person name="LaButti K."/>
            <person name="Morin E."/>
            <person name="Salamov A."/>
            <person name="Lipzen A."/>
            <person name="Mereny Z."/>
            <person name="Hegedus B."/>
            <person name="Baldrian P."/>
            <person name="Stursova M."/>
            <person name="Weitz H."/>
            <person name="Taylor A."/>
            <person name="Grigoriev I.V."/>
            <person name="Nagy L.G."/>
            <person name="Martin F."/>
            <person name="Kauserud H."/>
        </authorList>
    </citation>
    <scope>NUCLEOTIDE SEQUENCE</scope>
    <source>
        <strain evidence="2">CBHHK200</strain>
    </source>
</reference>
<dbReference type="AlphaFoldDB" id="A0AAD6X5Q8"/>
<gene>
    <name evidence="2" type="ORF">C8F04DRAFT_1094785</name>
</gene>
<feature type="region of interest" description="Disordered" evidence="1">
    <location>
        <begin position="219"/>
        <end position="259"/>
    </location>
</feature>
<proteinExistence type="predicted"/>
<comment type="caution">
    <text evidence="2">The sequence shown here is derived from an EMBL/GenBank/DDBJ whole genome shotgun (WGS) entry which is preliminary data.</text>
</comment>
<feature type="compositionally biased region" description="Pro residues" evidence="1">
    <location>
        <begin position="146"/>
        <end position="156"/>
    </location>
</feature>